<dbReference type="Proteomes" id="UP000269276">
    <property type="component" value="Unassembled WGS sequence"/>
</dbReference>
<proteinExistence type="predicted"/>
<dbReference type="SUPFAM" id="SSF51726">
    <property type="entry name" value="UROD/MetE-like"/>
    <property type="match status" value="1"/>
</dbReference>
<dbReference type="GO" id="GO:0008270">
    <property type="term" value="F:zinc ion binding"/>
    <property type="evidence" value="ECO:0007669"/>
    <property type="project" value="InterPro"/>
</dbReference>
<accession>A0A3M7EGS5</accession>
<protein>
    <recommendedName>
        <fullName evidence="3">Cobalamin-independent methionine synthase MetE C-terminal/archaeal domain-containing protein</fullName>
    </recommendedName>
</protein>
<dbReference type="InterPro" id="IPR038071">
    <property type="entry name" value="UROD/MetE-like_sf"/>
</dbReference>
<dbReference type="VEuPathDB" id="FungiDB:BTJ68_05401"/>
<organism evidence="1 2">
    <name type="scientific">Hortaea werneckii</name>
    <name type="common">Black yeast</name>
    <name type="synonym">Cladosporium werneckii</name>
    <dbReference type="NCBI Taxonomy" id="91943"/>
    <lineage>
        <taxon>Eukaryota</taxon>
        <taxon>Fungi</taxon>
        <taxon>Dikarya</taxon>
        <taxon>Ascomycota</taxon>
        <taxon>Pezizomycotina</taxon>
        <taxon>Dothideomycetes</taxon>
        <taxon>Dothideomycetidae</taxon>
        <taxon>Mycosphaerellales</taxon>
        <taxon>Teratosphaeriaceae</taxon>
        <taxon>Hortaea</taxon>
    </lineage>
</organism>
<dbReference type="PANTHER" id="PTHR43844:SF2">
    <property type="entry name" value="SYNTHASE, VITAMIN-B12 INDEPENDENT, PUTATIVE (AFU_ORTHOLOGUE AFUA_3G12060)-RELATED"/>
    <property type="match status" value="1"/>
</dbReference>
<dbReference type="AlphaFoldDB" id="A0A3M7EGS5"/>
<dbReference type="Gene3D" id="3.20.20.210">
    <property type="match status" value="1"/>
</dbReference>
<dbReference type="GO" id="GO:0009086">
    <property type="term" value="P:methionine biosynthetic process"/>
    <property type="evidence" value="ECO:0007669"/>
    <property type="project" value="InterPro"/>
</dbReference>
<gene>
    <name evidence="1" type="ORF">D0863_02448</name>
</gene>
<dbReference type="OrthoDB" id="7772923at2759"/>
<dbReference type="CDD" id="cd03311">
    <property type="entry name" value="CIMS_C_terminal_like"/>
    <property type="match status" value="1"/>
</dbReference>
<dbReference type="GO" id="GO:0003871">
    <property type="term" value="F:5-methyltetrahydropteroyltriglutamate-homocysteine S-methyltransferase activity"/>
    <property type="evidence" value="ECO:0007669"/>
    <property type="project" value="InterPro"/>
</dbReference>
<name>A0A3M7EGS5_HORWE</name>
<dbReference type="InterPro" id="IPR002629">
    <property type="entry name" value="Met_Synth_C/arc"/>
</dbReference>
<evidence type="ECO:0000313" key="1">
    <source>
        <dbReference type="EMBL" id="RMY75680.1"/>
    </source>
</evidence>
<comment type="caution">
    <text evidence="1">The sequence shown here is derived from an EMBL/GenBank/DDBJ whole genome shotgun (WGS) entry which is preliminary data.</text>
</comment>
<reference evidence="1 2" key="1">
    <citation type="journal article" date="2018" name="BMC Genomics">
        <title>Genomic evidence for intraspecific hybridization in a clonal and extremely halotolerant yeast.</title>
        <authorList>
            <person name="Gostincar C."/>
            <person name="Stajich J.E."/>
            <person name="Zupancic J."/>
            <person name="Zalar P."/>
            <person name="Gunde-Cimerman N."/>
        </authorList>
    </citation>
    <scope>NUCLEOTIDE SEQUENCE [LARGE SCALE GENOMIC DNA]</scope>
    <source>
        <strain evidence="1 2">EXF-2682</strain>
    </source>
</reference>
<dbReference type="EMBL" id="QWIP01000052">
    <property type="protein sequence ID" value="RMY75680.1"/>
    <property type="molecule type" value="Genomic_DNA"/>
</dbReference>
<evidence type="ECO:0000313" key="2">
    <source>
        <dbReference type="Proteomes" id="UP000269276"/>
    </source>
</evidence>
<evidence type="ECO:0008006" key="3">
    <source>
        <dbReference type="Google" id="ProtNLM"/>
    </source>
</evidence>
<dbReference type="PANTHER" id="PTHR43844">
    <property type="entry name" value="METHIONINE SYNTHASE"/>
    <property type="match status" value="1"/>
</dbReference>
<sequence>MRNQIGSLLRPAWLLQARSSLSSPSQMYEVTNDIQIQQAETQAIQEAVQKQLELNIRPICSGEYSRHIFYGGFFEKLEGMTPQPALPIPEAFRSDFPTTTGLAAKLGARTRAAVVCTGPIRWRESAYLPEWEAMTSALPEREMWKEAKMTLPAPSYQHMQLAPGTAFTAGSGYATDAAYFAALGEAYVREIEALYAAGCRQIAIDDPHLTYFCSRQFLGGCEKDETDPDALLDLYLEAHNRFLSTRPGIDLHMGMHLCRGNMSGSTHWVTGSYDRIAEKLFTWTQYETYYLEFDDEERDGGFECLRFLPRGKNVVLGLVSTKQAELEDPEGLRTKIDQAAQCVAEGQGVSKEQALDCLALSPQCGFSSSSLAGGKEMTMERMWEKLALGLNRIGKLRPIDGDTALLGQRAHHIRIPHTTATRSEHLVQNAQDTRFEILLPLPLRRRRPLGQESHIDETGAGIRRGLLERGLDEADGLVDIGLGDFGREAHFGVGFGEADHAFQLPRRGCDAALGGADVLAELAHRDVGAHEGRGGGWRDLWVDVLSCVGDVGGHEFDGLRIGEVSIIGDWGGGFLLDLQMTYQDFFS</sequence>